<dbReference type="InterPro" id="IPR018181">
    <property type="entry name" value="Heat_shock_70_CS"/>
</dbReference>
<dbReference type="Pfam" id="PF00012">
    <property type="entry name" value="HSP70"/>
    <property type="match status" value="2"/>
</dbReference>
<dbReference type="FunFam" id="3.30.420.40:FF:000028">
    <property type="entry name" value="heat shock 70 kDa protein-like"/>
    <property type="match status" value="1"/>
</dbReference>
<dbReference type="SUPFAM" id="SSF53067">
    <property type="entry name" value="Actin-like ATPase domain"/>
    <property type="match status" value="2"/>
</dbReference>
<dbReference type="EMBL" id="JQDR03007558">
    <property type="protein sequence ID" value="KAA0198440.1"/>
    <property type="molecule type" value="Genomic_DNA"/>
</dbReference>
<dbReference type="GO" id="GO:0140662">
    <property type="term" value="F:ATP-dependent protein folding chaperone"/>
    <property type="evidence" value="ECO:0007669"/>
    <property type="project" value="InterPro"/>
</dbReference>
<reference evidence="4" key="3">
    <citation type="submission" date="2019-06" db="EMBL/GenBank/DDBJ databases">
        <authorList>
            <person name="Poynton C."/>
            <person name="Hasenbein S."/>
            <person name="Benoit J.B."/>
            <person name="Sepulveda M.S."/>
            <person name="Poelchau M.F."/>
            <person name="Murali S.C."/>
            <person name="Chen S."/>
            <person name="Glastad K.M."/>
            <person name="Werren J.H."/>
            <person name="Vineis J.H."/>
            <person name="Bowen J.L."/>
            <person name="Friedrich M."/>
            <person name="Jones J."/>
            <person name="Robertson H.M."/>
            <person name="Feyereisen R."/>
            <person name="Mechler-Hickson A."/>
            <person name="Mathers N."/>
            <person name="Lee C.E."/>
            <person name="Colbourne J.K."/>
            <person name="Biales A."/>
            <person name="Johnston J.S."/>
            <person name="Wellborn G.A."/>
            <person name="Rosendale A.J."/>
            <person name="Cridge A.G."/>
            <person name="Munoz-Torres M.C."/>
            <person name="Bain P.A."/>
            <person name="Manny A.R."/>
            <person name="Major K.M."/>
            <person name="Lambert F.N."/>
            <person name="Vulpe C.D."/>
            <person name="Tuck P."/>
            <person name="Blalock B.J."/>
            <person name="Lin Y.-Y."/>
            <person name="Smith M.E."/>
            <person name="Ochoa-Acuna H."/>
            <person name="Chen M.-J.M."/>
            <person name="Childers C.P."/>
            <person name="Qu J."/>
            <person name="Dugan S."/>
            <person name="Lee S.L."/>
            <person name="Chao H."/>
            <person name="Dinh H."/>
            <person name="Han Y."/>
            <person name="Doddapaneni H."/>
            <person name="Worley K.C."/>
            <person name="Muzny D.M."/>
            <person name="Gibbs R.A."/>
            <person name="Richards S."/>
        </authorList>
    </citation>
    <scope>NUCLEOTIDE SEQUENCE</scope>
    <source>
        <strain evidence="4">HAZT.00-mixed</strain>
        <tissue evidence="4">Whole organism</tissue>
    </source>
</reference>
<dbReference type="InterPro" id="IPR043129">
    <property type="entry name" value="ATPase_NBD"/>
</dbReference>
<proteinExistence type="inferred from homology"/>
<comment type="caution">
    <text evidence="4">The sequence shown here is derived from an EMBL/GenBank/DDBJ whole genome shotgun (WGS) entry which is preliminary data.</text>
</comment>
<gene>
    <name evidence="4" type="ORF">HAZT_HAZT005727</name>
</gene>
<reference evidence="4" key="2">
    <citation type="journal article" date="2018" name="Environ. Sci. Technol.">
        <title>The Toxicogenome of Hyalella azteca: A Model for Sediment Ecotoxicology and Evolutionary Toxicology.</title>
        <authorList>
            <person name="Poynton H.C."/>
            <person name="Hasenbein S."/>
            <person name="Benoit J.B."/>
            <person name="Sepulveda M.S."/>
            <person name="Poelchau M.F."/>
            <person name="Hughes D.S.T."/>
            <person name="Murali S.C."/>
            <person name="Chen S."/>
            <person name="Glastad K.M."/>
            <person name="Goodisman M.A.D."/>
            <person name="Werren J.H."/>
            <person name="Vineis J.H."/>
            <person name="Bowen J.L."/>
            <person name="Friedrich M."/>
            <person name="Jones J."/>
            <person name="Robertson H.M."/>
            <person name="Feyereisen R."/>
            <person name="Mechler-Hickson A."/>
            <person name="Mathers N."/>
            <person name="Lee C.E."/>
            <person name="Colbourne J.K."/>
            <person name="Biales A."/>
            <person name="Johnston J.S."/>
            <person name="Wellborn G.A."/>
            <person name="Rosendale A.J."/>
            <person name="Cridge A.G."/>
            <person name="Munoz-Torres M.C."/>
            <person name="Bain P.A."/>
            <person name="Manny A.R."/>
            <person name="Major K.M."/>
            <person name="Lambert F.N."/>
            <person name="Vulpe C.D."/>
            <person name="Tuck P."/>
            <person name="Blalock B.J."/>
            <person name="Lin Y.Y."/>
            <person name="Smith M.E."/>
            <person name="Ochoa-Acuna H."/>
            <person name="Chen M.M."/>
            <person name="Childers C.P."/>
            <person name="Qu J."/>
            <person name="Dugan S."/>
            <person name="Lee S.L."/>
            <person name="Chao H."/>
            <person name="Dinh H."/>
            <person name="Han Y."/>
            <person name="Doddapaneni H."/>
            <person name="Worley K.C."/>
            <person name="Muzny D.M."/>
            <person name="Gibbs R.A."/>
            <person name="Richards S."/>
        </authorList>
    </citation>
    <scope>NUCLEOTIDE SEQUENCE</scope>
    <source>
        <strain evidence="4">HAZT.00-mixed</strain>
        <tissue evidence="4">Whole organism</tissue>
    </source>
</reference>
<dbReference type="GO" id="GO:0005524">
    <property type="term" value="F:ATP binding"/>
    <property type="evidence" value="ECO:0007669"/>
    <property type="project" value="UniProtKB-KW"/>
</dbReference>
<name>A0A6A0H3H8_HYAAZ</name>
<dbReference type="Gene3D" id="3.30.420.40">
    <property type="match status" value="4"/>
</dbReference>
<evidence type="ECO:0000256" key="3">
    <source>
        <dbReference type="ARBA" id="ARBA00022840"/>
    </source>
</evidence>
<dbReference type="Proteomes" id="UP000711488">
    <property type="component" value="Unassembled WGS sequence"/>
</dbReference>
<dbReference type="InterPro" id="IPR013126">
    <property type="entry name" value="Hsp_70_fam"/>
</dbReference>
<sequence length="181" mass="19896">MLLLRMKQEAEAALGEIGGAVVSVPVYATNAQRETIVTACKIADLELLDLISEPTATALAYRENLPLLRPYHYHLKKNIQAHNVMVFDIGADRALLDKAKISKDEVKEVIVVGGCSQIPKVRKVLSNFFGTTKLNMTVSADEAVARGAAIWAHELASQSTRLRLRDLVLDPSEEQLDFCPV</sequence>
<dbReference type="PROSITE" id="PS01036">
    <property type="entry name" value="HSP70_3"/>
    <property type="match status" value="1"/>
</dbReference>
<evidence type="ECO:0000256" key="2">
    <source>
        <dbReference type="ARBA" id="ARBA00022741"/>
    </source>
</evidence>
<comment type="similarity">
    <text evidence="1">Belongs to the heat shock protein 70 family.</text>
</comment>
<accession>A0A6A0H3H8</accession>
<evidence type="ECO:0000256" key="1">
    <source>
        <dbReference type="ARBA" id="ARBA00007381"/>
    </source>
</evidence>
<protein>
    <submittedName>
        <fullName evidence="4">Uncharacterized protein</fullName>
    </submittedName>
</protein>
<reference evidence="4" key="1">
    <citation type="submission" date="2014-08" db="EMBL/GenBank/DDBJ databases">
        <authorList>
            <person name="Murali S."/>
            <person name="Richards S."/>
            <person name="Bandaranaike D."/>
            <person name="Bellair M."/>
            <person name="Blankenburg K."/>
            <person name="Chao H."/>
            <person name="Dinh H."/>
            <person name="Doddapaneni H."/>
            <person name="Dugan-Rocha S."/>
            <person name="Elkadiri S."/>
            <person name="Gnanaolivu R."/>
            <person name="Hughes D."/>
            <person name="Lee S."/>
            <person name="Li M."/>
            <person name="Ming W."/>
            <person name="Munidasa M."/>
            <person name="Muniz J."/>
            <person name="Nguyen L."/>
            <person name="Osuji N."/>
            <person name="Pu L.-L."/>
            <person name="Puazo M."/>
            <person name="Skinner E."/>
            <person name="Qu C."/>
            <person name="Quiroz J."/>
            <person name="Raj R."/>
            <person name="Weissenberger G."/>
            <person name="Xin Y."/>
            <person name="Zou X."/>
            <person name="Han Y."/>
            <person name="Worley K."/>
            <person name="Muzny D."/>
            <person name="Gibbs R."/>
        </authorList>
    </citation>
    <scope>NUCLEOTIDE SEQUENCE</scope>
    <source>
        <strain evidence="4">HAZT.00-mixed</strain>
        <tissue evidence="4">Whole organism</tissue>
    </source>
</reference>
<keyword evidence="2" id="KW-0547">Nucleotide-binding</keyword>
<organism evidence="4">
    <name type="scientific">Hyalella azteca</name>
    <name type="common">Amphipod</name>
    <dbReference type="NCBI Taxonomy" id="294128"/>
    <lineage>
        <taxon>Eukaryota</taxon>
        <taxon>Metazoa</taxon>
        <taxon>Ecdysozoa</taxon>
        <taxon>Arthropoda</taxon>
        <taxon>Crustacea</taxon>
        <taxon>Multicrustacea</taxon>
        <taxon>Malacostraca</taxon>
        <taxon>Eumalacostraca</taxon>
        <taxon>Peracarida</taxon>
        <taxon>Amphipoda</taxon>
        <taxon>Senticaudata</taxon>
        <taxon>Talitrida</taxon>
        <taxon>Talitroidea</taxon>
        <taxon>Hyalellidae</taxon>
        <taxon>Hyalella</taxon>
    </lineage>
</organism>
<dbReference type="PANTHER" id="PTHR19375">
    <property type="entry name" value="HEAT SHOCK PROTEIN 70KDA"/>
    <property type="match status" value="1"/>
</dbReference>
<keyword evidence="3" id="KW-0067">ATP-binding</keyword>
<evidence type="ECO:0000313" key="4">
    <source>
        <dbReference type="EMBL" id="KAA0198440.1"/>
    </source>
</evidence>
<dbReference type="AlphaFoldDB" id="A0A6A0H3H8"/>